<gene>
    <name evidence="1" type="ORF">POM88_023014</name>
</gene>
<dbReference type="EMBL" id="JAUIZM010000005">
    <property type="protein sequence ID" value="KAK1385279.1"/>
    <property type="molecule type" value="Genomic_DNA"/>
</dbReference>
<proteinExistence type="predicted"/>
<name>A0AAD8MU78_9APIA</name>
<reference evidence="1" key="1">
    <citation type="submission" date="2023-02" db="EMBL/GenBank/DDBJ databases">
        <title>Genome of toxic invasive species Heracleum sosnowskyi carries increased number of genes despite the absence of recent whole-genome duplications.</title>
        <authorList>
            <person name="Schelkunov M."/>
            <person name="Shtratnikova V."/>
            <person name="Makarenko M."/>
            <person name="Klepikova A."/>
            <person name="Omelchenko D."/>
            <person name="Novikova G."/>
            <person name="Obukhova E."/>
            <person name="Bogdanov V."/>
            <person name="Penin A."/>
            <person name="Logacheva M."/>
        </authorList>
    </citation>
    <scope>NUCLEOTIDE SEQUENCE</scope>
    <source>
        <strain evidence="1">Hsosn_3</strain>
        <tissue evidence="1">Leaf</tissue>
    </source>
</reference>
<dbReference type="Proteomes" id="UP001237642">
    <property type="component" value="Unassembled WGS sequence"/>
</dbReference>
<dbReference type="AlphaFoldDB" id="A0AAD8MU78"/>
<evidence type="ECO:0000313" key="2">
    <source>
        <dbReference type="Proteomes" id="UP001237642"/>
    </source>
</evidence>
<comment type="caution">
    <text evidence="1">The sequence shown here is derived from an EMBL/GenBank/DDBJ whole genome shotgun (WGS) entry which is preliminary data.</text>
</comment>
<protein>
    <submittedName>
        <fullName evidence="1">Uncharacterized protein</fullName>
    </submittedName>
</protein>
<reference evidence="1" key="2">
    <citation type="submission" date="2023-05" db="EMBL/GenBank/DDBJ databases">
        <authorList>
            <person name="Schelkunov M.I."/>
        </authorList>
    </citation>
    <scope>NUCLEOTIDE SEQUENCE</scope>
    <source>
        <strain evidence="1">Hsosn_3</strain>
        <tissue evidence="1">Leaf</tissue>
    </source>
</reference>
<evidence type="ECO:0000313" key="1">
    <source>
        <dbReference type="EMBL" id="KAK1385279.1"/>
    </source>
</evidence>
<organism evidence="1 2">
    <name type="scientific">Heracleum sosnowskyi</name>
    <dbReference type="NCBI Taxonomy" id="360622"/>
    <lineage>
        <taxon>Eukaryota</taxon>
        <taxon>Viridiplantae</taxon>
        <taxon>Streptophyta</taxon>
        <taxon>Embryophyta</taxon>
        <taxon>Tracheophyta</taxon>
        <taxon>Spermatophyta</taxon>
        <taxon>Magnoliopsida</taxon>
        <taxon>eudicotyledons</taxon>
        <taxon>Gunneridae</taxon>
        <taxon>Pentapetalae</taxon>
        <taxon>asterids</taxon>
        <taxon>campanulids</taxon>
        <taxon>Apiales</taxon>
        <taxon>Apiaceae</taxon>
        <taxon>Apioideae</taxon>
        <taxon>apioid superclade</taxon>
        <taxon>Tordylieae</taxon>
        <taxon>Tordyliinae</taxon>
        <taxon>Heracleum</taxon>
    </lineage>
</organism>
<sequence>MHYKQPGKTLAHFQRSRFSNTCPKGNNSLYFQWLLLPIGSFIVPVPQAVQRVKKEQFAVRAAVRPCRVFKVVQIGQSFVRAAAERPFNRPFSTCWNFLEQIFLPKQCTCLTKVPTNVQTKNNGLTYFGVWTCLSPIISFCFSVS</sequence>
<accession>A0AAD8MU78</accession>
<keyword evidence="2" id="KW-1185">Reference proteome</keyword>